<dbReference type="AlphaFoldDB" id="A0A448YQT6"/>
<dbReference type="InterPro" id="IPR004776">
    <property type="entry name" value="Mem_transp_PIN-like"/>
</dbReference>
<sequence>MAVPLGTIIYIAVKPIFKIYMIIGVGVLLARLDILSMRTSRDLSSIAVNVLLPCLIFDKIVTNISNTDIKEIATIVVDAFFRMGSSAVCTFLLGLLLRCRRDWYGGLLSIGMLINISDLPIAYLQSMGDSDLLHNVDKGVSYVCIYMAVQTIVQFNFGVFKLIGLDFRNKPAEKNEADAQDEEVSISGREQKRDGSAGDSPVESELKTEDSSKGASQMGNAAGEPFMRDSLEPNEEPTSTVSSFEFASTDSRSHKQRSLHGSATKAITSAGTVALTPNPSASSTMSGGISNSVQGLLASPVKSKTDLCNVVEETQQREQSVVELSPRVGSEDNGRVERISLVRDRMQQLFQLLWHVKYGKAFRRAVVFMVSSTSRPISITIIVSIVICMIPWVKALFVETTQAHIHPAPDSLPPLSFIMDFASYVGAAQVPIGLLMLGGTIGRISVVNLSPEIWMTPLGVSIFKLFVFPVIGCAFNSKLHKDGLFYSEDVLYFISNVDFCLPPSTTNFYVTALYTPKGSKSTPQVDCLALAYLFHYIFLAFCLPFVSTYTMKVPLGY</sequence>
<comment type="subcellular location">
    <subcellularLocation>
        <location evidence="1">Membrane</location>
        <topology evidence="1">Multi-pass membrane protein</topology>
    </subcellularLocation>
</comment>
<protein>
    <submittedName>
        <fullName evidence="7">DEKNAAC104429</fullName>
    </submittedName>
</protein>
<dbReference type="EMBL" id="CAACVR010000043">
    <property type="protein sequence ID" value="VEU23300.1"/>
    <property type="molecule type" value="Genomic_DNA"/>
</dbReference>
<evidence type="ECO:0000256" key="1">
    <source>
        <dbReference type="ARBA" id="ARBA00004141"/>
    </source>
</evidence>
<evidence type="ECO:0000256" key="2">
    <source>
        <dbReference type="ARBA" id="ARBA00022692"/>
    </source>
</evidence>
<proteinExistence type="predicted"/>
<feature type="transmembrane region" description="Helical" evidence="6">
    <location>
        <begin position="453"/>
        <end position="471"/>
    </location>
</feature>
<gene>
    <name evidence="7" type="ORF">BRENAR_LOCUS4031</name>
</gene>
<feature type="region of interest" description="Disordered" evidence="5">
    <location>
        <begin position="173"/>
        <end position="265"/>
    </location>
</feature>
<dbReference type="STRING" id="13370.A0A448YQT6"/>
<dbReference type="PANTHER" id="PTHR31274">
    <property type="entry name" value="PROTEIN ECM3"/>
    <property type="match status" value="1"/>
</dbReference>
<keyword evidence="3 6" id="KW-1133">Transmembrane helix</keyword>
<dbReference type="FunCoup" id="A0A448YQT6">
    <property type="interactions" value="70"/>
</dbReference>
<feature type="transmembrane region" description="Helical" evidence="6">
    <location>
        <begin position="6"/>
        <end position="30"/>
    </location>
</feature>
<dbReference type="GO" id="GO:0016020">
    <property type="term" value="C:membrane"/>
    <property type="evidence" value="ECO:0007669"/>
    <property type="project" value="UniProtKB-SubCell"/>
</dbReference>
<feature type="transmembrane region" description="Helical" evidence="6">
    <location>
        <begin position="103"/>
        <end position="124"/>
    </location>
</feature>
<dbReference type="OrthoDB" id="435607at2759"/>
<name>A0A448YQT6_BRENA</name>
<evidence type="ECO:0000256" key="5">
    <source>
        <dbReference type="SAM" id="MobiDB-lite"/>
    </source>
</evidence>
<keyword evidence="8" id="KW-1185">Reference proteome</keyword>
<dbReference type="PANTHER" id="PTHR31274:SF1">
    <property type="entry name" value="AGL149CP"/>
    <property type="match status" value="1"/>
</dbReference>
<evidence type="ECO:0000256" key="3">
    <source>
        <dbReference type="ARBA" id="ARBA00022989"/>
    </source>
</evidence>
<keyword evidence="2 6" id="KW-0812">Transmembrane</keyword>
<dbReference type="InterPro" id="IPR040254">
    <property type="entry name" value="Ecm3-like"/>
</dbReference>
<feature type="transmembrane region" description="Helical" evidence="6">
    <location>
        <begin position="72"/>
        <end position="96"/>
    </location>
</feature>
<keyword evidence="4 6" id="KW-0472">Membrane</keyword>
<dbReference type="GO" id="GO:0055085">
    <property type="term" value="P:transmembrane transport"/>
    <property type="evidence" value="ECO:0007669"/>
    <property type="project" value="InterPro"/>
</dbReference>
<organism evidence="7 8">
    <name type="scientific">Brettanomyces naardenensis</name>
    <name type="common">Yeast</name>
    <dbReference type="NCBI Taxonomy" id="13370"/>
    <lineage>
        <taxon>Eukaryota</taxon>
        <taxon>Fungi</taxon>
        <taxon>Dikarya</taxon>
        <taxon>Ascomycota</taxon>
        <taxon>Saccharomycotina</taxon>
        <taxon>Pichiomycetes</taxon>
        <taxon>Pichiales</taxon>
        <taxon>Pichiaceae</taxon>
        <taxon>Brettanomyces</taxon>
    </lineage>
</organism>
<evidence type="ECO:0000313" key="7">
    <source>
        <dbReference type="EMBL" id="VEU23300.1"/>
    </source>
</evidence>
<evidence type="ECO:0000256" key="6">
    <source>
        <dbReference type="SAM" id="Phobius"/>
    </source>
</evidence>
<feature type="transmembrane region" description="Helical" evidence="6">
    <location>
        <begin position="417"/>
        <end position="441"/>
    </location>
</feature>
<dbReference type="InParanoid" id="A0A448YQT6"/>
<evidence type="ECO:0000256" key="4">
    <source>
        <dbReference type="ARBA" id="ARBA00023136"/>
    </source>
</evidence>
<dbReference type="Proteomes" id="UP000290900">
    <property type="component" value="Unassembled WGS sequence"/>
</dbReference>
<evidence type="ECO:0000313" key="8">
    <source>
        <dbReference type="Proteomes" id="UP000290900"/>
    </source>
</evidence>
<reference evidence="7 8" key="1">
    <citation type="submission" date="2018-12" db="EMBL/GenBank/DDBJ databases">
        <authorList>
            <person name="Tiukova I."/>
            <person name="Dainat J."/>
        </authorList>
    </citation>
    <scope>NUCLEOTIDE SEQUENCE [LARGE SCALE GENOMIC DNA]</scope>
</reference>
<accession>A0A448YQT6</accession>
<feature type="transmembrane region" description="Helical" evidence="6">
    <location>
        <begin position="527"/>
        <end position="547"/>
    </location>
</feature>
<feature type="compositionally biased region" description="Polar residues" evidence="5">
    <location>
        <begin position="236"/>
        <end position="250"/>
    </location>
</feature>
<feature type="transmembrane region" description="Helical" evidence="6">
    <location>
        <begin position="377"/>
        <end position="397"/>
    </location>
</feature>
<dbReference type="Pfam" id="PF03547">
    <property type="entry name" value="Mem_trans"/>
    <property type="match status" value="1"/>
</dbReference>
<feature type="transmembrane region" description="Helical" evidence="6">
    <location>
        <begin position="139"/>
        <end position="160"/>
    </location>
</feature>